<reference evidence="3 4" key="1">
    <citation type="submission" date="2016-05" db="EMBL/GenBank/DDBJ databases">
        <authorList>
            <person name="Naeem Raeece"/>
        </authorList>
    </citation>
    <scope>NUCLEOTIDE SEQUENCE [LARGE SCALE GENOMIC DNA]</scope>
</reference>
<gene>
    <name evidence="1" type="ORF">POVWA1_007250</name>
    <name evidence="2" type="ORF">POVWA2_007390</name>
</gene>
<sequence length="68" mass="8159">MTCTHMTTQPLRKHSSIEHTEKVFKPEPFKTLALYLFHKTVEMGKRMFQPPSKDIHKFVAKKWKKEDE</sequence>
<evidence type="ECO:0000313" key="4">
    <source>
        <dbReference type="Proteomes" id="UP000078555"/>
    </source>
</evidence>
<dbReference type="AlphaFoldDB" id="A0A1A8YKE7"/>
<dbReference type="Proteomes" id="UP000078555">
    <property type="component" value="Unassembled WGS sequence"/>
</dbReference>
<dbReference type="EMBL" id="FLRD01000020">
    <property type="protein sequence ID" value="SBT31472.1"/>
    <property type="molecule type" value="Genomic_DNA"/>
</dbReference>
<dbReference type="Proteomes" id="UP000078550">
    <property type="component" value="Unassembled WGS sequence"/>
</dbReference>
<keyword evidence="4" id="KW-1185">Reference proteome</keyword>
<evidence type="ECO:0000313" key="3">
    <source>
        <dbReference type="Proteomes" id="UP000078550"/>
    </source>
</evidence>
<protein>
    <submittedName>
        <fullName evidence="2">Uncharacterized protein</fullName>
    </submittedName>
</protein>
<evidence type="ECO:0000313" key="2">
    <source>
        <dbReference type="EMBL" id="SBT32037.1"/>
    </source>
</evidence>
<organism evidence="2 3">
    <name type="scientific">Plasmodium ovale wallikeri</name>
    <dbReference type="NCBI Taxonomy" id="864142"/>
    <lineage>
        <taxon>Eukaryota</taxon>
        <taxon>Sar</taxon>
        <taxon>Alveolata</taxon>
        <taxon>Apicomplexa</taxon>
        <taxon>Aconoidasida</taxon>
        <taxon>Haemosporida</taxon>
        <taxon>Plasmodiidae</taxon>
        <taxon>Plasmodium</taxon>
        <taxon>Plasmodium (Plasmodium)</taxon>
    </lineage>
</organism>
<proteinExistence type="predicted"/>
<dbReference type="EMBL" id="FLRE01000029">
    <property type="protein sequence ID" value="SBT32037.1"/>
    <property type="molecule type" value="Genomic_DNA"/>
</dbReference>
<accession>A0A1A8YKE7</accession>
<reference evidence="2" key="2">
    <citation type="submission" date="2016-05" db="EMBL/GenBank/DDBJ databases">
        <authorList>
            <person name="Lavstsen T."/>
            <person name="Jespersen J.S."/>
        </authorList>
    </citation>
    <scope>NUCLEOTIDE SEQUENCE [LARGE SCALE GENOMIC DNA]</scope>
</reference>
<name>A0A1A8YKE7_PLAOA</name>
<evidence type="ECO:0000313" key="1">
    <source>
        <dbReference type="EMBL" id="SBT31472.1"/>
    </source>
</evidence>